<dbReference type="STRING" id="173990.SAMN05660691_02439"/>
<accession>A0A1H6MF25</accession>
<dbReference type="Proteomes" id="UP000199371">
    <property type="component" value="Unassembled WGS sequence"/>
</dbReference>
<gene>
    <name evidence="1" type="ORF">SAMN05660691_02439</name>
</gene>
<name>A0A1H6MF25_9GAMM</name>
<dbReference type="OrthoDB" id="10018042at2"/>
<evidence type="ECO:0000313" key="2">
    <source>
        <dbReference type="Proteomes" id="UP000199371"/>
    </source>
</evidence>
<sequence>MDIKELKRLLEVQAVTFVTVTKSLNWRFAVHYSCTANLVYPLGHVTLTLKHPHTASELLLLRLLDDNRIPFQYEDLTAAAGFFVSTASTDTDSQQRPPCSICGKKRFKTSLNCYNPSKRSNNRWTCLLQRDAA</sequence>
<dbReference type="AlphaFoldDB" id="A0A1H6MF25"/>
<evidence type="ECO:0000313" key="1">
    <source>
        <dbReference type="EMBL" id="SEH96440.1"/>
    </source>
</evidence>
<proteinExistence type="predicted"/>
<keyword evidence="2" id="KW-1185">Reference proteome</keyword>
<reference evidence="2" key="1">
    <citation type="submission" date="2016-10" db="EMBL/GenBank/DDBJ databases">
        <authorList>
            <person name="Varghese N."/>
            <person name="Submissions S."/>
        </authorList>
    </citation>
    <scope>NUCLEOTIDE SEQUENCE [LARGE SCALE GENOMIC DNA]</scope>
    <source>
        <strain evidence="2">DSM 17616</strain>
    </source>
</reference>
<dbReference type="EMBL" id="FNXF01000009">
    <property type="protein sequence ID" value="SEH96440.1"/>
    <property type="molecule type" value="Genomic_DNA"/>
</dbReference>
<protein>
    <submittedName>
        <fullName evidence="1">Uncharacterized protein</fullName>
    </submittedName>
</protein>
<organism evidence="1 2">
    <name type="scientific">Rheinheimera pacifica</name>
    <dbReference type="NCBI Taxonomy" id="173990"/>
    <lineage>
        <taxon>Bacteria</taxon>
        <taxon>Pseudomonadati</taxon>
        <taxon>Pseudomonadota</taxon>
        <taxon>Gammaproteobacteria</taxon>
        <taxon>Chromatiales</taxon>
        <taxon>Chromatiaceae</taxon>
        <taxon>Rheinheimera</taxon>
    </lineage>
</organism>
<dbReference type="RefSeq" id="WP_092793660.1">
    <property type="nucleotide sequence ID" value="NZ_FNXF01000009.1"/>
</dbReference>